<dbReference type="PANTHER" id="PTHR38790">
    <property type="entry name" value="2EXR DOMAIN-CONTAINING PROTEIN-RELATED"/>
    <property type="match status" value="1"/>
</dbReference>
<gene>
    <name evidence="3" type="ORF">OHK93_003040</name>
</gene>
<sequence length="444" mass="50917">MKPGKRTAKADVSPFVEAHRAFPFLALPLEIRVMIMKNYFGSHTVHIIQEQPLAWSTRGPRNTLPARLDHRLCIVGTDYWKSRLTNEVQYKLLVGTPVDYKELHVDCKLECHRSYGRASPVRRQLDIDLLFVNKQIQQEATEILYSAQAFSFNESHDLAMFCDPMVQTQEPKLRKVQFVTDAYLIANKDQPEKFRDPCVDHPWPVEVLPALTSLTDLENLIHIHVLRPGGGRRDHNHLLLGHVPEGPVQAVHKVVRWNFGFLRQLANLQNVVVDVQDPDEIVDPEYLPAMNTAFKAELLSTSGSDLEKGEEEEKSWRSDIANLNHTLSTNADERVRLSYDLKRYQRNCTKAQRNVQQQSKAIERLRARSKEPSEKQKEKLAREQATLDLAERNVKAVQELLAPAEALDRGALEEELRVLQGKIAARDESVFRYIREFEAGGEKQ</sequence>
<comment type="caution">
    <text evidence="3">The sequence shown here is derived from an EMBL/GenBank/DDBJ whole genome shotgun (WGS) entry which is preliminary data.</text>
</comment>
<evidence type="ECO:0000256" key="1">
    <source>
        <dbReference type="SAM" id="Coils"/>
    </source>
</evidence>
<keyword evidence="1" id="KW-0175">Coiled coil</keyword>
<dbReference type="AlphaFoldDB" id="A0AA43QUB8"/>
<evidence type="ECO:0000313" key="4">
    <source>
        <dbReference type="Proteomes" id="UP001161017"/>
    </source>
</evidence>
<dbReference type="EMBL" id="JAPUFD010000016">
    <property type="protein sequence ID" value="MDI1491829.1"/>
    <property type="molecule type" value="Genomic_DNA"/>
</dbReference>
<organism evidence="3 4">
    <name type="scientific">Ramalina farinacea</name>
    <dbReference type="NCBI Taxonomy" id="258253"/>
    <lineage>
        <taxon>Eukaryota</taxon>
        <taxon>Fungi</taxon>
        <taxon>Dikarya</taxon>
        <taxon>Ascomycota</taxon>
        <taxon>Pezizomycotina</taxon>
        <taxon>Lecanoromycetes</taxon>
        <taxon>OSLEUM clade</taxon>
        <taxon>Lecanoromycetidae</taxon>
        <taxon>Lecanorales</taxon>
        <taxon>Lecanorineae</taxon>
        <taxon>Ramalinaceae</taxon>
        <taxon>Ramalina</taxon>
    </lineage>
</organism>
<dbReference type="Proteomes" id="UP001161017">
    <property type="component" value="Unassembled WGS sequence"/>
</dbReference>
<dbReference type="PANTHER" id="PTHR38790:SF9">
    <property type="entry name" value="F-BOX DOMAIN-CONTAINING PROTEIN"/>
    <property type="match status" value="1"/>
</dbReference>
<feature type="domain" description="DUF7730" evidence="2">
    <location>
        <begin position="24"/>
        <end position="221"/>
    </location>
</feature>
<dbReference type="InterPro" id="IPR056632">
    <property type="entry name" value="DUF7730"/>
</dbReference>
<name>A0AA43QUB8_9LECA</name>
<feature type="coiled-coil region" evidence="1">
    <location>
        <begin position="341"/>
        <end position="400"/>
    </location>
</feature>
<evidence type="ECO:0000313" key="3">
    <source>
        <dbReference type="EMBL" id="MDI1491829.1"/>
    </source>
</evidence>
<proteinExistence type="predicted"/>
<protein>
    <recommendedName>
        <fullName evidence="2">DUF7730 domain-containing protein</fullName>
    </recommendedName>
</protein>
<reference evidence="3" key="1">
    <citation type="journal article" date="2023" name="Genome Biol. Evol.">
        <title>First Whole Genome Sequence and Flow Cytometry Genome Size Data for the Lichen-Forming Fungus Ramalina farinacea (Ascomycota).</title>
        <authorList>
            <person name="Llewellyn T."/>
            <person name="Mian S."/>
            <person name="Hill R."/>
            <person name="Leitch I.J."/>
            <person name="Gaya E."/>
        </authorList>
    </citation>
    <scope>NUCLEOTIDE SEQUENCE</scope>
    <source>
        <strain evidence="3">LIQ254RAFAR</strain>
    </source>
</reference>
<dbReference type="Pfam" id="PF24864">
    <property type="entry name" value="DUF7730"/>
    <property type="match status" value="1"/>
</dbReference>
<keyword evidence="4" id="KW-1185">Reference proteome</keyword>
<accession>A0AA43QUB8</accession>
<evidence type="ECO:0000259" key="2">
    <source>
        <dbReference type="Pfam" id="PF24864"/>
    </source>
</evidence>